<dbReference type="EMBL" id="CP060789">
    <property type="protein sequence ID" value="QNP55850.1"/>
    <property type="molecule type" value="Genomic_DNA"/>
</dbReference>
<dbReference type="AlphaFoldDB" id="A0A7H0H5N4"/>
<evidence type="ECO:0000256" key="1">
    <source>
        <dbReference type="SAM" id="MobiDB-lite"/>
    </source>
</evidence>
<proteinExistence type="predicted"/>
<reference evidence="2 3" key="1">
    <citation type="submission" date="2020-08" db="EMBL/GenBank/DDBJ databases">
        <title>Genome sequence of Tessaracoccus defluvii JCM 17540T.</title>
        <authorList>
            <person name="Hyun D.-W."/>
            <person name="Bae J.-W."/>
        </authorList>
    </citation>
    <scope>NUCLEOTIDE SEQUENCE [LARGE SCALE GENOMIC DNA]</scope>
    <source>
        <strain evidence="2 3">JCM 17540</strain>
    </source>
</reference>
<dbReference type="KEGG" id="tdf:H9L22_17335"/>
<gene>
    <name evidence="2" type="ORF">H9L22_17335</name>
</gene>
<accession>A0A7H0H5N4</accession>
<evidence type="ECO:0000313" key="2">
    <source>
        <dbReference type="EMBL" id="QNP55850.1"/>
    </source>
</evidence>
<organism evidence="2 3">
    <name type="scientific">Tessaracoccus defluvii</name>
    <dbReference type="NCBI Taxonomy" id="1285901"/>
    <lineage>
        <taxon>Bacteria</taxon>
        <taxon>Bacillati</taxon>
        <taxon>Actinomycetota</taxon>
        <taxon>Actinomycetes</taxon>
        <taxon>Propionibacteriales</taxon>
        <taxon>Propionibacteriaceae</taxon>
        <taxon>Tessaracoccus</taxon>
    </lineage>
</organism>
<evidence type="ECO:0000313" key="3">
    <source>
        <dbReference type="Proteomes" id="UP000516117"/>
    </source>
</evidence>
<dbReference type="Proteomes" id="UP000516117">
    <property type="component" value="Chromosome"/>
</dbReference>
<protein>
    <submittedName>
        <fullName evidence="2">Uncharacterized protein</fullName>
    </submittedName>
</protein>
<keyword evidence="3" id="KW-1185">Reference proteome</keyword>
<feature type="compositionally biased region" description="Basic and acidic residues" evidence="1">
    <location>
        <begin position="29"/>
        <end position="42"/>
    </location>
</feature>
<feature type="region of interest" description="Disordered" evidence="1">
    <location>
        <begin position="20"/>
        <end position="42"/>
    </location>
</feature>
<name>A0A7H0H5N4_9ACTN</name>
<dbReference type="RefSeq" id="WP_187720979.1">
    <property type="nucleotide sequence ID" value="NZ_BAABBL010000021.1"/>
</dbReference>
<sequence length="69" mass="7837">MQVSLQHGIDVRLTLRSRKMGDVAPNRMSHHEPSSLDRMDLTPHQETVAAAVIRRMATTIEVLRTMETL</sequence>